<gene>
    <name evidence="2" type="ORF">AADG42_18365</name>
</gene>
<feature type="transmembrane region" description="Helical" evidence="1">
    <location>
        <begin position="100"/>
        <end position="119"/>
    </location>
</feature>
<evidence type="ECO:0000256" key="1">
    <source>
        <dbReference type="SAM" id="Phobius"/>
    </source>
</evidence>
<name>A0ABZ3FWR0_9ACTN</name>
<keyword evidence="1" id="KW-1133">Transmembrane helix</keyword>
<proteinExistence type="predicted"/>
<dbReference type="EMBL" id="CP154795">
    <property type="protein sequence ID" value="XAN09198.1"/>
    <property type="molecule type" value="Genomic_DNA"/>
</dbReference>
<feature type="transmembrane region" description="Helical" evidence="1">
    <location>
        <begin position="173"/>
        <end position="195"/>
    </location>
</feature>
<accession>A0ABZ3FWR0</accession>
<keyword evidence="3" id="KW-1185">Reference proteome</keyword>
<evidence type="ECO:0008006" key="4">
    <source>
        <dbReference type="Google" id="ProtNLM"/>
    </source>
</evidence>
<sequence>MDTALFFGFALAYLALLIWGIALAMRHGWLTPANLPLLVLAALVYDNFMLGIGSFIGVGPLLEGLNLARFWVHAFVTPVLVAWALHTLRRAGFRWAQPRWFQLVSIGSVLVLVVIEILTEIRGLELVPREEYGVLSYTHAEPAGGPPVMVLVVALVLLVVGAMIWWKQKWPWLFLGALIMTIGSAVELPVASGAVTNAFELTLLISIMATKAYQDSNAPVRR</sequence>
<dbReference type="Proteomes" id="UP001442841">
    <property type="component" value="Chromosome"/>
</dbReference>
<reference evidence="2 3" key="1">
    <citation type="submission" date="2024-04" db="EMBL/GenBank/DDBJ databases">
        <title>Isolation of an actinomycete strain from pig manure.</title>
        <authorList>
            <person name="Gong T."/>
            <person name="Yu Z."/>
            <person name="An M."/>
            <person name="Wei C."/>
            <person name="Yang W."/>
            <person name="Liu L."/>
        </authorList>
    </citation>
    <scope>NUCLEOTIDE SEQUENCE [LARGE SCALE GENOMIC DNA]</scope>
    <source>
        <strain evidence="2 3">ZF39</strain>
    </source>
</reference>
<evidence type="ECO:0000313" key="2">
    <source>
        <dbReference type="EMBL" id="XAN09198.1"/>
    </source>
</evidence>
<keyword evidence="1" id="KW-0812">Transmembrane</keyword>
<dbReference type="RefSeq" id="WP_425310655.1">
    <property type="nucleotide sequence ID" value="NZ_CP154795.1"/>
</dbReference>
<feature type="transmembrane region" description="Helical" evidence="1">
    <location>
        <begin position="148"/>
        <end position="166"/>
    </location>
</feature>
<feature type="transmembrane region" description="Helical" evidence="1">
    <location>
        <begin position="6"/>
        <end position="25"/>
    </location>
</feature>
<organism evidence="2 3">
    <name type="scientific">Ammonicoccus fulvus</name>
    <dbReference type="NCBI Taxonomy" id="3138240"/>
    <lineage>
        <taxon>Bacteria</taxon>
        <taxon>Bacillati</taxon>
        <taxon>Actinomycetota</taxon>
        <taxon>Actinomycetes</taxon>
        <taxon>Propionibacteriales</taxon>
        <taxon>Propionibacteriaceae</taxon>
        <taxon>Ammonicoccus</taxon>
    </lineage>
</organism>
<evidence type="ECO:0000313" key="3">
    <source>
        <dbReference type="Proteomes" id="UP001442841"/>
    </source>
</evidence>
<feature type="transmembrane region" description="Helical" evidence="1">
    <location>
        <begin position="37"/>
        <end position="58"/>
    </location>
</feature>
<feature type="transmembrane region" description="Helical" evidence="1">
    <location>
        <begin position="70"/>
        <end position="88"/>
    </location>
</feature>
<keyword evidence="1" id="KW-0472">Membrane</keyword>
<protein>
    <recommendedName>
        <fullName evidence="4">Phospholipid phosphatase</fullName>
    </recommendedName>
</protein>